<dbReference type="Proteomes" id="UP000315017">
    <property type="component" value="Chromosome"/>
</dbReference>
<gene>
    <name evidence="1" type="ORF">ETAA8_25210</name>
</gene>
<dbReference type="RefSeq" id="WP_145088275.1">
    <property type="nucleotide sequence ID" value="NZ_CP036274.1"/>
</dbReference>
<dbReference type="AlphaFoldDB" id="A0A517YB52"/>
<evidence type="ECO:0000313" key="2">
    <source>
        <dbReference type="Proteomes" id="UP000315017"/>
    </source>
</evidence>
<protein>
    <submittedName>
        <fullName evidence="1">Uncharacterized protein</fullName>
    </submittedName>
</protein>
<organism evidence="1 2">
    <name type="scientific">Anatilimnocola aggregata</name>
    <dbReference type="NCBI Taxonomy" id="2528021"/>
    <lineage>
        <taxon>Bacteria</taxon>
        <taxon>Pseudomonadati</taxon>
        <taxon>Planctomycetota</taxon>
        <taxon>Planctomycetia</taxon>
        <taxon>Pirellulales</taxon>
        <taxon>Pirellulaceae</taxon>
        <taxon>Anatilimnocola</taxon>
    </lineage>
</organism>
<dbReference type="KEGG" id="aagg:ETAA8_25210"/>
<proteinExistence type="predicted"/>
<keyword evidence="2" id="KW-1185">Reference proteome</keyword>
<accession>A0A517YB52</accession>
<dbReference type="EMBL" id="CP036274">
    <property type="protein sequence ID" value="QDU27434.1"/>
    <property type="molecule type" value="Genomic_DNA"/>
</dbReference>
<name>A0A517YB52_9BACT</name>
<reference evidence="1 2" key="1">
    <citation type="submission" date="2019-02" db="EMBL/GenBank/DDBJ databases">
        <title>Deep-cultivation of Planctomycetes and their phenomic and genomic characterization uncovers novel biology.</title>
        <authorList>
            <person name="Wiegand S."/>
            <person name="Jogler M."/>
            <person name="Boedeker C."/>
            <person name="Pinto D."/>
            <person name="Vollmers J."/>
            <person name="Rivas-Marin E."/>
            <person name="Kohn T."/>
            <person name="Peeters S.H."/>
            <person name="Heuer A."/>
            <person name="Rast P."/>
            <person name="Oberbeckmann S."/>
            <person name="Bunk B."/>
            <person name="Jeske O."/>
            <person name="Meyerdierks A."/>
            <person name="Storesund J.E."/>
            <person name="Kallscheuer N."/>
            <person name="Luecker S."/>
            <person name="Lage O.M."/>
            <person name="Pohl T."/>
            <person name="Merkel B.J."/>
            <person name="Hornburger P."/>
            <person name="Mueller R.-W."/>
            <person name="Bruemmer F."/>
            <person name="Labrenz M."/>
            <person name="Spormann A.M."/>
            <person name="Op den Camp H."/>
            <person name="Overmann J."/>
            <person name="Amann R."/>
            <person name="Jetten M.S.M."/>
            <person name="Mascher T."/>
            <person name="Medema M.H."/>
            <person name="Devos D.P."/>
            <person name="Kaster A.-K."/>
            <person name="Ovreas L."/>
            <person name="Rohde M."/>
            <person name="Galperin M.Y."/>
            <person name="Jogler C."/>
        </authorList>
    </citation>
    <scope>NUCLEOTIDE SEQUENCE [LARGE SCALE GENOMIC DNA]</scope>
    <source>
        <strain evidence="1 2">ETA_A8</strain>
    </source>
</reference>
<sequence length="109" mass="12354">MIQLHPSRTPDMVAAALNHMQTQLGMPTRLCEAWGPSNRIQTDFSGQPIQQYLTMLVRVTGGRYLVVKQIIDLDRISRRMPIIVELPEREAHWLINDLELEMTTGAAAS</sequence>
<evidence type="ECO:0000313" key="1">
    <source>
        <dbReference type="EMBL" id="QDU27434.1"/>
    </source>
</evidence>